<accession>A0A1M7MPF3</accession>
<reference evidence="3 4" key="1">
    <citation type="submission" date="2016-11" db="EMBL/GenBank/DDBJ databases">
        <authorList>
            <person name="Jaros S."/>
            <person name="Januszkiewicz K."/>
            <person name="Wedrychowicz H."/>
        </authorList>
    </citation>
    <scope>NUCLEOTIDE SEQUENCE [LARGE SCALE GENOMIC DNA]</scope>
    <source>
        <strain evidence="3 4">DSM 22153</strain>
    </source>
</reference>
<dbReference type="AlphaFoldDB" id="A0A1M7MPF3"/>
<protein>
    <submittedName>
        <fullName evidence="3">Flp pilus assembly protein TadG</fullName>
    </submittedName>
</protein>
<name>A0A1M7MPF3_9HYPH</name>
<dbReference type="EMBL" id="FRBW01000004">
    <property type="protein sequence ID" value="SHM92890.1"/>
    <property type="molecule type" value="Genomic_DNA"/>
</dbReference>
<gene>
    <name evidence="3" type="ORF">SAMN05444272_3497</name>
</gene>
<organism evidence="3 4">
    <name type="scientific">Roseibium suaedae</name>
    <dbReference type="NCBI Taxonomy" id="735517"/>
    <lineage>
        <taxon>Bacteria</taxon>
        <taxon>Pseudomonadati</taxon>
        <taxon>Pseudomonadota</taxon>
        <taxon>Alphaproteobacteria</taxon>
        <taxon>Hyphomicrobiales</taxon>
        <taxon>Stappiaceae</taxon>
        <taxon>Roseibium</taxon>
    </lineage>
</organism>
<evidence type="ECO:0000256" key="1">
    <source>
        <dbReference type="SAM" id="Phobius"/>
    </source>
</evidence>
<keyword evidence="1" id="KW-1133">Transmembrane helix</keyword>
<dbReference type="RefSeq" id="WP_073014614.1">
    <property type="nucleotide sequence ID" value="NZ_FRBW01000004.1"/>
</dbReference>
<feature type="domain" description="Putative Flp pilus-assembly TadG-like N-terminal" evidence="2">
    <location>
        <begin position="22"/>
        <end position="68"/>
    </location>
</feature>
<dbReference type="OrthoDB" id="7522752at2"/>
<evidence type="ECO:0000313" key="4">
    <source>
        <dbReference type="Proteomes" id="UP000186002"/>
    </source>
</evidence>
<dbReference type="Proteomes" id="UP000186002">
    <property type="component" value="Unassembled WGS sequence"/>
</dbReference>
<dbReference type="Pfam" id="PF13400">
    <property type="entry name" value="Tad"/>
    <property type="match status" value="1"/>
</dbReference>
<evidence type="ECO:0000259" key="2">
    <source>
        <dbReference type="Pfam" id="PF13400"/>
    </source>
</evidence>
<dbReference type="InterPro" id="IPR028087">
    <property type="entry name" value="Tad_N"/>
</dbReference>
<proteinExistence type="predicted"/>
<keyword evidence="4" id="KW-1185">Reference proteome</keyword>
<dbReference type="SUPFAM" id="SSF53300">
    <property type="entry name" value="vWA-like"/>
    <property type="match status" value="1"/>
</dbReference>
<dbReference type="InterPro" id="IPR036465">
    <property type="entry name" value="vWFA_dom_sf"/>
</dbReference>
<dbReference type="Gene3D" id="3.40.50.410">
    <property type="entry name" value="von Willebrand factor, type A domain"/>
    <property type="match status" value="1"/>
</dbReference>
<keyword evidence="1" id="KW-0812">Transmembrane</keyword>
<keyword evidence="1" id="KW-0472">Membrane</keyword>
<dbReference type="STRING" id="735517.SAMN05444272_3497"/>
<sequence length="476" mass="51496">MRLGAARTIWRAFRRLPNDRRGSILPIFALLVFLLVVIAGAGIDFARAINEREAIATALDASALSVATQLSSSVMTDTQIDTALKDAFRANATHVTDVTKAISDLTFVVNSDAGTVTVRTKATVPTTFINIGGIGPSELSVNTMTEVSYSKFDVELALVLDVTGSMSLDPADLAALQSASTSLVEELMPTSLSTSTSKIRISIVPYSQGVNLGTYAYSVTNGKSTLANCVTERGGDKRYTDAIYNYSGSSSEFFGGKSDYETQYQPAEYTYSNPSDACPAAAVLPLTNNKVKLLATIASLVGVGGTAGQTGIAWGWYTLSPNWSSLWPSASTPAAYTDKNTIKIAIIMTDGGFNMNYDKSSKTYPGSCGWVWQGYKLKWVCTNSTTISGWFQYWYQEASYDTEPAVRGRKFCDEMKTAGISLYTVFFETQDSNFGKDLMSYCASSSDKFYYASSTSELINAFGNIARKIQSIYLAK</sequence>
<evidence type="ECO:0000313" key="3">
    <source>
        <dbReference type="EMBL" id="SHM92890.1"/>
    </source>
</evidence>
<feature type="transmembrane region" description="Helical" evidence="1">
    <location>
        <begin position="21"/>
        <end position="43"/>
    </location>
</feature>